<sequence length="392" mass="46983">MIKRVFRGFWSIDILKTEEWLKEMATKGYELVDVNFNISVFKFKKGVSKEISYKIEFKENKELLESVKREGWQILSKSSRWRVLKNEKPIEEIKVFPENFEMINRFNILKKVGFIIYTDIIFVILSSIYLLMCHILGGKSNFIYISGENINFTKNMFNFFVTPINIIILLIAILFYKKINKVSLEYSLANNIIEKGYLKKSSGKRKIRFKPLWMYEPDRIEEWLQRMAYEGFELKRILPQCIFIFYTTDKKNLKYYIDLKKKVDFGYYNINKDAGWHNVHMAKILGDNYTIWTKECIGDEVPNMYTFHSERVKIAKEIYGKNFPFLILLAVIYPLMIKDMFSELTNGKTEIFFIIFFIMILYFFIYLIVSLIKIKKYYNRILDENKEIKSVV</sequence>
<evidence type="ECO:0000313" key="2">
    <source>
        <dbReference type="EMBL" id="SHI64637.1"/>
    </source>
</evidence>
<accession>A0A1M6CUD9</accession>
<organism evidence="2 3">
    <name type="scientific">Clostridium cavendishii DSM 21758</name>
    <dbReference type="NCBI Taxonomy" id="1121302"/>
    <lineage>
        <taxon>Bacteria</taxon>
        <taxon>Bacillati</taxon>
        <taxon>Bacillota</taxon>
        <taxon>Clostridia</taxon>
        <taxon>Eubacteriales</taxon>
        <taxon>Clostridiaceae</taxon>
        <taxon>Clostridium</taxon>
    </lineage>
</organism>
<keyword evidence="1" id="KW-0472">Membrane</keyword>
<keyword evidence="3" id="KW-1185">Reference proteome</keyword>
<feature type="transmembrane region" description="Helical" evidence="1">
    <location>
        <begin position="157"/>
        <end position="176"/>
    </location>
</feature>
<protein>
    <recommendedName>
        <fullName evidence="4">DUF2812 domain-containing protein</fullName>
    </recommendedName>
</protein>
<dbReference type="EMBL" id="FQZB01000004">
    <property type="protein sequence ID" value="SHI64637.1"/>
    <property type="molecule type" value="Genomic_DNA"/>
</dbReference>
<dbReference type="InterPro" id="IPR021359">
    <property type="entry name" value="DUF2812"/>
</dbReference>
<feature type="transmembrane region" description="Helical" evidence="1">
    <location>
        <begin position="114"/>
        <end position="137"/>
    </location>
</feature>
<dbReference type="OrthoDB" id="8757095at2"/>
<keyword evidence="1" id="KW-1133">Transmembrane helix</keyword>
<name>A0A1M6CUD9_9CLOT</name>
<keyword evidence="1" id="KW-0812">Transmembrane</keyword>
<gene>
    <name evidence="2" type="ORF">SAMN02745163_00556</name>
</gene>
<dbReference type="STRING" id="1121302.SAMN02745163_00556"/>
<dbReference type="AlphaFoldDB" id="A0A1M6CUD9"/>
<reference evidence="2 3" key="1">
    <citation type="submission" date="2016-11" db="EMBL/GenBank/DDBJ databases">
        <authorList>
            <person name="Jaros S."/>
            <person name="Januszkiewicz K."/>
            <person name="Wedrychowicz H."/>
        </authorList>
    </citation>
    <scope>NUCLEOTIDE SEQUENCE [LARGE SCALE GENOMIC DNA]</scope>
    <source>
        <strain evidence="2 3">DSM 21758</strain>
    </source>
</reference>
<evidence type="ECO:0000256" key="1">
    <source>
        <dbReference type="SAM" id="Phobius"/>
    </source>
</evidence>
<evidence type="ECO:0000313" key="3">
    <source>
        <dbReference type="Proteomes" id="UP000184310"/>
    </source>
</evidence>
<feature type="transmembrane region" description="Helical" evidence="1">
    <location>
        <begin position="318"/>
        <end position="336"/>
    </location>
</feature>
<feature type="transmembrane region" description="Helical" evidence="1">
    <location>
        <begin position="351"/>
        <end position="372"/>
    </location>
</feature>
<dbReference type="RefSeq" id="WP_072985063.1">
    <property type="nucleotide sequence ID" value="NZ_FQZB01000004.1"/>
</dbReference>
<dbReference type="Proteomes" id="UP000184310">
    <property type="component" value="Unassembled WGS sequence"/>
</dbReference>
<dbReference type="Pfam" id="PF11193">
    <property type="entry name" value="DUF2812"/>
    <property type="match status" value="2"/>
</dbReference>
<proteinExistence type="predicted"/>
<evidence type="ECO:0008006" key="4">
    <source>
        <dbReference type="Google" id="ProtNLM"/>
    </source>
</evidence>